<comment type="caution">
    <text evidence="1">The sequence shown here is derived from an EMBL/GenBank/DDBJ whole genome shotgun (WGS) entry which is preliminary data.</text>
</comment>
<evidence type="ECO:0000313" key="2">
    <source>
        <dbReference type="Proteomes" id="UP000054011"/>
    </source>
</evidence>
<proteinExistence type="predicted"/>
<evidence type="ECO:0000313" key="1">
    <source>
        <dbReference type="EMBL" id="KUH39646.1"/>
    </source>
</evidence>
<dbReference type="STRING" id="936756.ATE80_05800"/>
<dbReference type="Proteomes" id="UP000054011">
    <property type="component" value="Unassembled WGS sequence"/>
</dbReference>
<name>A0A100Y8I5_9ACTN</name>
<organism evidence="1 2">
    <name type="scientific">Streptomyces kanasensis</name>
    <dbReference type="NCBI Taxonomy" id="936756"/>
    <lineage>
        <taxon>Bacteria</taxon>
        <taxon>Bacillati</taxon>
        <taxon>Actinomycetota</taxon>
        <taxon>Actinomycetes</taxon>
        <taxon>Kitasatosporales</taxon>
        <taxon>Streptomycetaceae</taxon>
        <taxon>Streptomyces</taxon>
    </lineage>
</organism>
<accession>A0A100Y8I5</accession>
<dbReference type="AlphaFoldDB" id="A0A100Y8I5"/>
<protein>
    <submittedName>
        <fullName evidence="1">Uncharacterized protein</fullName>
    </submittedName>
</protein>
<gene>
    <name evidence="1" type="ORF">ATE80_05800</name>
</gene>
<dbReference type="RefSeq" id="WP_408056976.1">
    <property type="nucleotide sequence ID" value="NZ_LNSV01000009.1"/>
</dbReference>
<keyword evidence="2" id="KW-1185">Reference proteome</keyword>
<reference evidence="1 2" key="1">
    <citation type="submission" date="2015-11" db="EMBL/GenBank/DDBJ databases">
        <title>Genome-wide analysis reveals the secondary metabolome in Streptomyces kanasensis ZX01.</title>
        <authorList>
            <person name="Zhang G."/>
            <person name="Han L."/>
            <person name="Feng J."/>
            <person name="Zhang X."/>
        </authorList>
    </citation>
    <scope>NUCLEOTIDE SEQUENCE [LARGE SCALE GENOMIC DNA]</scope>
    <source>
        <strain evidence="1 2">ZX01</strain>
    </source>
</reference>
<sequence length="93" mass="9848">MTSLYTTYSTSGYVQGRLVVPGAAAGGDAPLPQAGDPPIYRALLRHWAGSGRTLPGRRDQEWTRLTAAPVWAHPGDVGTAEFSGSRVPRGDGR</sequence>
<dbReference type="EMBL" id="LNSV01000009">
    <property type="protein sequence ID" value="KUH39646.1"/>
    <property type="molecule type" value="Genomic_DNA"/>
</dbReference>